<proteinExistence type="predicted"/>
<evidence type="ECO:0000313" key="2">
    <source>
        <dbReference type="Proteomes" id="UP000004310"/>
    </source>
</evidence>
<dbReference type="STRING" id="217511.GCA_001463845_00712"/>
<keyword evidence="2" id="KW-1185">Reference proteome</keyword>
<protein>
    <recommendedName>
        <fullName evidence="3">DUF1499 domain-containing protein</fullName>
    </recommendedName>
</protein>
<dbReference type="RefSeq" id="WP_007067092.1">
    <property type="nucleotide sequence ID" value="NZ_DS022272.1"/>
</dbReference>
<comment type="caution">
    <text evidence="1">The sequence shown here is derived from an EMBL/GenBank/DDBJ whole genome shotgun (WGS) entry which is preliminary data.</text>
</comment>
<reference evidence="1 2" key="1">
    <citation type="journal article" date="2010" name="J. Bacteriol.">
        <title>Genome sequence of Fulvimarina pelagi HTCC2506T, a Mn(II)-oxidizing alphaproteobacterium possessing an aerobic anoxygenic photosynthetic gene cluster and Xanthorhodopsin.</title>
        <authorList>
            <person name="Kang I."/>
            <person name="Oh H.M."/>
            <person name="Lim S.I."/>
            <person name="Ferriera S."/>
            <person name="Giovannoni S.J."/>
            <person name="Cho J.C."/>
        </authorList>
    </citation>
    <scope>NUCLEOTIDE SEQUENCE [LARGE SCALE GENOMIC DNA]</scope>
    <source>
        <strain evidence="1 2">HTCC2506</strain>
    </source>
</reference>
<name>Q0G5E6_9HYPH</name>
<gene>
    <name evidence="1" type="ORF">FP2506_09751</name>
</gene>
<dbReference type="eggNOG" id="COG4446">
    <property type="taxonomic scope" value="Bacteria"/>
</dbReference>
<evidence type="ECO:0008006" key="3">
    <source>
        <dbReference type="Google" id="ProtNLM"/>
    </source>
</evidence>
<accession>Q0G5E6</accession>
<dbReference type="Proteomes" id="UP000004310">
    <property type="component" value="Unassembled WGS sequence"/>
</dbReference>
<sequence>MGKRFKIFAAGLGLFGLAAAGTFYLLGPERVWRLAGDPDQGSVDWDAIERSPNPNDALACSVAACATPAEITLPLYDATPEELLKEADEIIRGGTLSGNVQRVDDGQDPNAKRYVVRTPLMGYPDTLNLGVRAVEGRAGLLLYSRSLLGRSDLGANRRRIQKIIDALRPKSLPEA</sequence>
<dbReference type="AlphaFoldDB" id="Q0G5E6"/>
<dbReference type="HOGENOM" id="CLU_131521_0_0_5"/>
<dbReference type="EMBL" id="AATP01000001">
    <property type="protein sequence ID" value="EAU43118.1"/>
    <property type="molecule type" value="Genomic_DNA"/>
</dbReference>
<dbReference type="Pfam" id="PF07386">
    <property type="entry name" value="DUF1499"/>
    <property type="match status" value="1"/>
</dbReference>
<dbReference type="InterPro" id="IPR010865">
    <property type="entry name" value="DUF1499"/>
</dbReference>
<organism evidence="1 2">
    <name type="scientific">Fulvimarina pelagi HTCC2506</name>
    <dbReference type="NCBI Taxonomy" id="314231"/>
    <lineage>
        <taxon>Bacteria</taxon>
        <taxon>Pseudomonadati</taxon>
        <taxon>Pseudomonadota</taxon>
        <taxon>Alphaproteobacteria</taxon>
        <taxon>Hyphomicrobiales</taxon>
        <taxon>Aurantimonadaceae</taxon>
        <taxon>Fulvimarina</taxon>
    </lineage>
</organism>
<evidence type="ECO:0000313" key="1">
    <source>
        <dbReference type="EMBL" id="EAU43118.1"/>
    </source>
</evidence>